<name>A0A8T1MAJ5_CLOSI</name>
<accession>A0A8T1MAJ5</accession>
<evidence type="ECO:0000313" key="2">
    <source>
        <dbReference type="Proteomes" id="UP000286415"/>
    </source>
</evidence>
<organism evidence="1 2">
    <name type="scientific">Clonorchis sinensis</name>
    <name type="common">Chinese liver fluke</name>
    <dbReference type="NCBI Taxonomy" id="79923"/>
    <lineage>
        <taxon>Eukaryota</taxon>
        <taxon>Metazoa</taxon>
        <taxon>Spiralia</taxon>
        <taxon>Lophotrochozoa</taxon>
        <taxon>Platyhelminthes</taxon>
        <taxon>Trematoda</taxon>
        <taxon>Digenea</taxon>
        <taxon>Opisthorchiida</taxon>
        <taxon>Opisthorchiata</taxon>
        <taxon>Opisthorchiidae</taxon>
        <taxon>Clonorchis</taxon>
    </lineage>
</organism>
<keyword evidence="2" id="KW-1185">Reference proteome</keyword>
<dbReference type="Proteomes" id="UP000286415">
    <property type="component" value="Unassembled WGS sequence"/>
</dbReference>
<gene>
    <name evidence="1" type="ORF">CSKR_203333</name>
</gene>
<evidence type="ECO:0000313" key="1">
    <source>
        <dbReference type="EMBL" id="KAG5445922.1"/>
    </source>
</evidence>
<proteinExistence type="predicted"/>
<reference evidence="1 2" key="1">
    <citation type="journal article" date="2018" name="Biotechnol. Adv.">
        <title>Improved genomic resources and new bioinformatic workflow for the carcinogenic parasite Clonorchis sinensis: Biotechnological implications.</title>
        <authorList>
            <person name="Wang D."/>
            <person name="Korhonen P.K."/>
            <person name="Gasser R.B."/>
            <person name="Young N.D."/>
        </authorList>
    </citation>
    <scope>NUCLEOTIDE SEQUENCE [LARGE SCALE GENOMIC DNA]</scope>
    <source>
        <strain evidence="1">Cs-k2</strain>
    </source>
</reference>
<comment type="caution">
    <text evidence="1">The sequence shown here is derived from an EMBL/GenBank/DDBJ whole genome shotgun (WGS) entry which is preliminary data.</text>
</comment>
<sequence>MDKRTSTLTSVTLTRTDSHLNRIPNHFLLTGAKTCCSISAIPFSTAESHRQRIQLTEGVCGILNSHKLIFLRWIF</sequence>
<dbReference type="AlphaFoldDB" id="A0A8T1MAJ5"/>
<protein>
    <submittedName>
        <fullName evidence="1">Uncharacterized protein</fullName>
    </submittedName>
</protein>
<reference evidence="1 2" key="2">
    <citation type="journal article" date="2021" name="Genomics">
        <title>High-quality reference genome for Clonorchis sinensis.</title>
        <authorList>
            <person name="Young N.D."/>
            <person name="Stroehlein A.J."/>
            <person name="Kinkar L."/>
            <person name="Wang T."/>
            <person name="Sohn W.M."/>
            <person name="Chang B.C.H."/>
            <person name="Kaur P."/>
            <person name="Weisz D."/>
            <person name="Dudchenko O."/>
            <person name="Aiden E.L."/>
            <person name="Korhonen P.K."/>
            <person name="Gasser R.B."/>
        </authorList>
    </citation>
    <scope>NUCLEOTIDE SEQUENCE [LARGE SCALE GENOMIC DNA]</scope>
    <source>
        <strain evidence="1">Cs-k2</strain>
    </source>
</reference>
<dbReference type="EMBL" id="NIRI02000056">
    <property type="protein sequence ID" value="KAG5445922.1"/>
    <property type="molecule type" value="Genomic_DNA"/>
</dbReference>